<reference evidence="1" key="2">
    <citation type="journal article" date="2007" name="Science">
        <title>Draft genome sequence of the sexually transmitted pathogen Trichomonas vaginalis.</title>
        <authorList>
            <person name="Carlton J.M."/>
            <person name="Hirt R.P."/>
            <person name="Silva J.C."/>
            <person name="Delcher A.L."/>
            <person name="Schatz M."/>
            <person name="Zhao Q."/>
            <person name="Wortman J.R."/>
            <person name="Bidwell S.L."/>
            <person name="Alsmark U.C.M."/>
            <person name="Besteiro S."/>
            <person name="Sicheritz-Ponten T."/>
            <person name="Noel C.J."/>
            <person name="Dacks J.B."/>
            <person name="Foster P.G."/>
            <person name="Simillion C."/>
            <person name="Van de Peer Y."/>
            <person name="Miranda-Saavedra D."/>
            <person name="Barton G.J."/>
            <person name="Westrop G.D."/>
            <person name="Mueller S."/>
            <person name="Dessi D."/>
            <person name="Fiori P.L."/>
            <person name="Ren Q."/>
            <person name="Paulsen I."/>
            <person name="Zhang H."/>
            <person name="Bastida-Corcuera F.D."/>
            <person name="Simoes-Barbosa A."/>
            <person name="Brown M.T."/>
            <person name="Hayes R.D."/>
            <person name="Mukherjee M."/>
            <person name="Okumura C.Y."/>
            <person name="Schneider R."/>
            <person name="Smith A.J."/>
            <person name="Vanacova S."/>
            <person name="Villalvazo M."/>
            <person name="Haas B.J."/>
            <person name="Pertea M."/>
            <person name="Feldblyum T.V."/>
            <person name="Utterback T.R."/>
            <person name="Shu C.L."/>
            <person name="Osoegawa K."/>
            <person name="de Jong P.J."/>
            <person name="Hrdy I."/>
            <person name="Horvathova L."/>
            <person name="Zubacova Z."/>
            <person name="Dolezal P."/>
            <person name="Malik S.B."/>
            <person name="Logsdon J.M. Jr."/>
            <person name="Henze K."/>
            <person name="Gupta A."/>
            <person name="Wang C.C."/>
            <person name="Dunne R.L."/>
            <person name="Upcroft J.A."/>
            <person name="Upcroft P."/>
            <person name="White O."/>
            <person name="Salzberg S.L."/>
            <person name="Tang P."/>
            <person name="Chiu C.-H."/>
            <person name="Lee Y.-S."/>
            <person name="Embley T.M."/>
            <person name="Coombs G.H."/>
            <person name="Mottram J.C."/>
            <person name="Tachezy J."/>
            <person name="Fraser-Liggett C.M."/>
            <person name="Johnson P.J."/>
        </authorList>
    </citation>
    <scope>NUCLEOTIDE SEQUENCE [LARGE SCALE GENOMIC DNA]</scope>
    <source>
        <strain evidence="1">G3</strain>
    </source>
</reference>
<protein>
    <submittedName>
        <fullName evidence="1">Uncharacterized protein</fullName>
    </submittedName>
</protein>
<dbReference type="VEuPathDB" id="TrichDB:TVAGG3_0459130"/>
<dbReference type="AlphaFoldDB" id="A2EZ67"/>
<accession>A2EZ67</accession>
<dbReference type="Proteomes" id="UP000001542">
    <property type="component" value="Unassembled WGS sequence"/>
</dbReference>
<gene>
    <name evidence="1" type="ORF">TVAG_383580</name>
</gene>
<dbReference type="KEGG" id="tva:4759886"/>
<evidence type="ECO:0000313" key="1">
    <source>
        <dbReference type="EMBL" id="EAY02055.1"/>
    </source>
</evidence>
<sequence>MLNIIEDIISTRKLRKYKFNSPKNIRDHLQIFERIRENGIKMDFVSAYIDREFGTKVKYLSLLSIAGNLSKELDLKLDRLAKRNRNALLCWYAENWDKIQPHIKEQKTCLDISSEEDISSPVEIQKEECHTESVNTVVLRNCMLIDPSDLNQLLNFH</sequence>
<keyword evidence="2" id="KW-1185">Reference proteome</keyword>
<dbReference type="RefSeq" id="XP_001330509.1">
    <property type="nucleotide sequence ID" value="XM_001330474.1"/>
</dbReference>
<name>A2EZ67_TRIV3</name>
<evidence type="ECO:0000313" key="2">
    <source>
        <dbReference type="Proteomes" id="UP000001542"/>
    </source>
</evidence>
<dbReference type="VEuPathDB" id="TrichDB:TVAG_383580"/>
<dbReference type="SMR" id="A2EZ67"/>
<dbReference type="EMBL" id="DS113548">
    <property type="protein sequence ID" value="EAY02055.1"/>
    <property type="molecule type" value="Genomic_DNA"/>
</dbReference>
<organism evidence="1 2">
    <name type="scientific">Trichomonas vaginalis (strain ATCC PRA-98 / G3)</name>
    <dbReference type="NCBI Taxonomy" id="412133"/>
    <lineage>
        <taxon>Eukaryota</taxon>
        <taxon>Metamonada</taxon>
        <taxon>Parabasalia</taxon>
        <taxon>Trichomonadida</taxon>
        <taxon>Trichomonadidae</taxon>
        <taxon>Trichomonas</taxon>
    </lineage>
</organism>
<proteinExistence type="predicted"/>
<dbReference type="InParanoid" id="A2EZ67"/>
<reference evidence="1" key="1">
    <citation type="submission" date="2006-10" db="EMBL/GenBank/DDBJ databases">
        <authorList>
            <person name="Amadeo P."/>
            <person name="Zhao Q."/>
            <person name="Wortman J."/>
            <person name="Fraser-Liggett C."/>
            <person name="Carlton J."/>
        </authorList>
    </citation>
    <scope>NUCLEOTIDE SEQUENCE</scope>
    <source>
        <strain evidence="1">G3</strain>
    </source>
</reference>